<sequence>MAAARADADMGADAAALAEAGASLALAMAAIAARLQANRALKCRMEIQKVRIPSGLRLESNKT</sequence>
<gene>
    <name evidence="2" type="ORF">NCG91_25865</name>
</gene>
<keyword evidence="1" id="KW-0472">Membrane</keyword>
<keyword evidence="1" id="KW-1133">Transmembrane helix</keyword>
<organism evidence="2 3">
    <name type="scientific">Janthinobacterium kumbetense</name>
    <dbReference type="NCBI Taxonomy" id="2950280"/>
    <lineage>
        <taxon>Bacteria</taxon>
        <taxon>Pseudomonadati</taxon>
        <taxon>Pseudomonadota</taxon>
        <taxon>Betaproteobacteria</taxon>
        <taxon>Burkholderiales</taxon>
        <taxon>Oxalobacteraceae</taxon>
        <taxon>Janthinobacterium</taxon>
    </lineage>
</organism>
<proteinExistence type="predicted"/>
<protein>
    <submittedName>
        <fullName evidence="2">Uncharacterized protein</fullName>
    </submittedName>
</protein>
<feature type="transmembrane region" description="Helical" evidence="1">
    <location>
        <begin position="14"/>
        <end position="35"/>
    </location>
</feature>
<comment type="caution">
    <text evidence="2">The sequence shown here is derived from an EMBL/GenBank/DDBJ whole genome shotgun (WGS) entry which is preliminary data.</text>
</comment>
<dbReference type="Proteomes" id="UP001202243">
    <property type="component" value="Unassembled WGS sequence"/>
</dbReference>
<accession>A0ABT0X0E9</accession>
<dbReference type="EMBL" id="JAMQGR010000015">
    <property type="protein sequence ID" value="MCM2569057.1"/>
    <property type="molecule type" value="Genomic_DNA"/>
</dbReference>
<reference evidence="2 3" key="1">
    <citation type="submission" date="2022-06" db="EMBL/GenBank/DDBJ databases">
        <title>Janthinobacterium kumbetensis sp. nov., isolated from spring water in Turkey.</title>
        <authorList>
            <person name="Inan Bektas K."/>
            <person name="Belduz A.A."/>
            <person name="Canakci S."/>
            <person name="Nalcaoglu A."/>
            <person name="Ceylan E."/>
            <person name="Kati H."/>
        </authorList>
    </citation>
    <scope>NUCLEOTIDE SEQUENCE [LARGE SCALE GENOMIC DNA]</scope>
    <source>
        <strain evidence="2 3">GK</strain>
    </source>
</reference>
<dbReference type="RefSeq" id="WP_251351786.1">
    <property type="nucleotide sequence ID" value="NZ_JAMQGR010000015.1"/>
</dbReference>
<evidence type="ECO:0000313" key="3">
    <source>
        <dbReference type="Proteomes" id="UP001202243"/>
    </source>
</evidence>
<name>A0ABT0X0E9_9BURK</name>
<keyword evidence="3" id="KW-1185">Reference proteome</keyword>
<evidence type="ECO:0000313" key="2">
    <source>
        <dbReference type="EMBL" id="MCM2569057.1"/>
    </source>
</evidence>
<evidence type="ECO:0000256" key="1">
    <source>
        <dbReference type="SAM" id="Phobius"/>
    </source>
</evidence>
<keyword evidence="1" id="KW-0812">Transmembrane</keyword>